<evidence type="ECO:0000256" key="6">
    <source>
        <dbReference type="ARBA" id="ARBA00022741"/>
    </source>
</evidence>
<feature type="transmembrane region" description="Helical" evidence="10">
    <location>
        <begin position="136"/>
        <end position="160"/>
    </location>
</feature>
<dbReference type="Gene3D" id="3.40.50.300">
    <property type="entry name" value="P-loop containing nucleotide triphosphate hydrolases"/>
    <property type="match status" value="1"/>
</dbReference>
<evidence type="ECO:0000256" key="10">
    <source>
        <dbReference type="SAM" id="Phobius"/>
    </source>
</evidence>
<dbReference type="PANTHER" id="PTHR43394">
    <property type="entry name" value="ATP-DEPENDENT PERMEASE MDL1, MITOCHONDRIAL"/>
    <property type="match status" value="1"/>
</dbReference>
<dbReference type="InterPro" id="IPR036640">
    <property type="entry name" value="ABC1_TM_sf"/>
</dbReference>
<dbReference type="SUPFAM" id="SSF52540">
    <property type="entry name" value="P-loop containing nucleoside triphosphate hydrolases"/>
    <property type="match status" value="1"/>
</dbReference>
<keyword evidence="7 13" id="KW-0067">ATP-binding</keyword>
<keyword evidence="3" id="KW-1003">Cell membrane</keyword>
<evidence type="ECO:0000256" key="5">
    <source>
        <dbReference type="ARBA" id="ARBA00022692"/>
    </source>
</evidence>
<dbReference type="InterPro" id="IPR003593">
    <property type="entry name" value="AAA+_ATPase"/>
</dbReference>
<name>A0A6N2SQB3_9ACTO</name>
<keyword evidence="5 10" id="KW-0812">Transmembrane</keyword>
<dbReference type="Pfam" id="PF00005">
    <property type="entry name" value="ABC_tran"/>
    <property type="match status" value="1"/>
</dbReference>
<evidence type="ECO:0000256" key="3">
    <source>
        <dbReference type="ARBA" id="ARBA00022475"/>
    </source>
</evidence>
<sequence>MNPQNFTRMDLSRRLIRVARPVLFPLVFSLLARIVALILGIALFAVGTWALGSYASDPASVTLSWVVWALVIMSLLKALFRYLEQYAGHYVAFRSLALLRNYFFDSLEPQAPAMTEGADTGDLLSRVTKDVDRVEVFFAHTLVPLATAVIVPIGTVVWMGVAISPLNALVLAPFLALAGICVPTVGGKTTDEAAQVLRATRGRLSHHVTDSVQGVREVIAFGAQEHRMKEMADELEEYIFQAQYKTSFWIAVRRGLNQALLPLAVVAQILVAYSAYPSGKLSIAQVTMSLGVALASFAPVLAVEDLTADLDQAYASAARIFAVTDREPLVPDPEAPRPIAGSGDLQITGVDFTYPQVAIASGLQDDSEGYENHRPQVLHDVTVTIPAGSTTAIVGASGSGKSTLAALLARVWDPDSGSISIGGVDLREDTQDHIRSVVTLAPQRAHVFNDSIRANLLLARPDASDAELKDAMEAVDLSEWIASENKGIDTKVGEMGERISGGQRQRLALARALLRETPIMILDEATSQVDRETEARVLAGIRRRTSDKTLIVVAHRLDTIRDADQIIVMDSGRIVEVGTWDQLYESGGALRALADREEGAR</sequence>
<dbReference type="NCBIfam" id="TIGR02868">
    <property type="entry name" value="CydC"/>
    <property type="match status" value="1"/>
</dbReference>
<dbReference type="FunFam" id="3.40.50.300:FF:001001">
    <property type="entry name" value="Multidrug ABC transporter ATP-binding protein"/>
    <property type="match status" value="1"/>
</dbReference>
<dbReference type="PROSITE" id="PS50929">
    <property type="entry name" value="ABC_TM1F"/>
    <property type="match status" value="1"/>
</dbReference>
<dbReference type="GO" id="GO:0045454">
    <property type="term" value="P:cell redox homeostasis"/>
    <property type="evidence" value="ECO:0007669"/>
    <property type="project" value="InterPro"/>
</dbReference>
<dbReference type="PROSITE" id="PS50893">
    <property type="entry name" value="ABC_TRANSPORTER_2"/>
    <property type="match status" value="1"/>
</dbReference>
<dbReference type="PANTHER" id="PTHR43394:SF1">
    <property type="entry name" value="ATP-BINDING CASSETTE SUB-FAMILY B MEMBER 10, MITOCHONDRIAL"/>
    <property type="match status" value="1"/>
</dbReference>
<comment type="subcellular location">
    <subcellularLocation>
        <location evidence="1">Cell membrane</location>
        <topology evidence="1">Multi-pass membrane protein</topology>
    </subcellularLocation>
</comment>
<dbReference type="InterPro" id="IPR003439">
    <property type="entry name" value="ABC_transporter-like_ATP-bd"/>
</dbReference>
<dbReference type="GO" id="GO:0015421">
    <property type="term" value="F:ABC-type oligopeptide transporter activity"/>
    <property type="evidence" value="ECO:0007669"/>
    <property type="project" value="TreeGrafter"/>
</dbReference>
<proteinExistence type="predicted"/>
<feature type="transmembrane region" description="Helical" evidence="10">
    <location>
        <begin position="62"/>
        <end position="80"/>
    </location>
</feature>
<accession>A0A6N2SQB3</accession>
<dbReference type="Pfam" id="PF00664">
    <property type="entry name" value="ABC_membrane"/>
    <property type="match status" value="1"/>
</dbReference>
<dbReference type="GO" id="GO:0005524">
    <property type="term" value="F:ATP binding"/>
    <property type="evidence" value="ECO:0007669"/>
    <property type="project" value="UniProtKB-KW"/>
</dbReference>
<dbReference type="SUPFAM" id="SSF90123">
    <property type="entry name" value="ABC transporter transmembrane region"/>
    <property type="match status" value="1"/>
</dbReference>
<feature type="transmembrane region" description="Helical" evidence="10">
    <location>
        <begin position="166"/>
        <end position="185"/>
    </location>
</feature>
<feature type="domain" description="ABC transporter" evidence="11">
    <location>
        <begin position="363"/>
        <end position="596"/>
    </location>
</feature>
<dbReference type="EMBL" id="CACRSM010000002">
    <property type="protein sequence ID" value="VYS95717.1"/>
    <property type="molecule type" value="Genomic_DNA"/>
</dbReference>
<evidence type="ECO:0000256" key="7">
    <source>
        <dbReference type="ARBA" id="ARBA00022840"/>
    </source>
</evidence>
<dbReference type="GO" id="GO:0034775">
    <property type="term" value="P:glutathione transmembrane transport"/>
    <property type="evidence" value="ECO:0007669"/>
    <property type="project" value="InterPro"/>
</dbReference>
<evidence type="ECO:0000256" key="2">
    <source>
        <dbReference type="ARBA" id="ARBA00022448"/>
    </source>
</evidence>
<dbReference type="GO" id="GO:0016887">
    <property type="term" value="F:ATP hydrolysis activity"/>
    <property type="evidence" value="ECO:0007669"/>
    <property type="project" value="InterPro"/>
</dbReference>
<keyword evidence="6" id="KW-0547">Nucleotide-binding</keyword>
<evidence type="ECO:0000313" key="13">
    <source>
        <dbReference type="EMBL" id="VYS95717.1"/>
    </source>
</evidence>
<feature type="transmembrane region" description="Helical" evidence="10">
    <location>
        <begin position="21"/>
        <end position="50"/>
    </location>
</feature>
<dbReference type="GO" id="GO:0005886">
    <property type="term" value="C:plasma membrane"/>
    <property type="evidence" value="ECO:0007669"/>
    <property type="project" value="UniProtKB-SubCell"/>
</dbReference>
<dbReference type="InterPro" id="IPR017871">
    <property type="entry name" value="ABC_transporter-like_CS"/>
</dbReference>
<evidence type="ECO:0000256" key="1">
    <source>
        <dbReference type="ARBA" id="ARBA00004651"/>
    </source>
</evidence>
<feature type="transmembrane region" description="Helical" evidence="10">
    <location>
        <begin position="282"/>
        <end position="303"/>
    </location>
</feature>
<evidence type="ECO:0000256" key="8">
    <source>
        <dbReference type="ARBA" id="ARBA00022989"/>
    </source>
</evidence>
<organism evidence="13">
    <name type="scientific">Schaalia odontolytica</name>
    <dbReference type="NCBI Taxonomy" id="1660"/>
    <lineage>
        <taxon>Bacteria</taxon>
        <taxon>Bacillati</taxon>
        <taxon>Actinomycetota</taxon>
        <taxon>Actinomycetes</taxon>
        <taxon>Actinomycetales</taxon>
        <taxon>Actinomycetaceae</taxon>
        <taxon>Schaalia</taxon>
    </lineage>
</organism>
<dbReference type="InterPro" id="IPR011527">
    <property type="entry name" value="ABC1_TM_dom"/>
</dbReference>
<reference evidence="13" key="1">
    <citation type="submission" date="2019-11" db="EMBL/GenBank/DDBJ databases">
        <authorList>
            <person name="Feng L."/>
        </authorList>
    </citation>
    <scope>NUCLEOTIDE SEQUENCE</scope>
    <source>
        <strain evidence="13">AodontolyticusLFYP35</strain>
    </source>
</reference>
<dbReference type="Gene3D" id="1.20.1560.10">
    <property type="entry name" value="ABC transporter type 1, transmembrane domain"/>
    <property type="match status" value="1"/>
</dbReference>
<keyword evidence="9 10" id="KW-0472">Membrane</keyword>
<evidence type="ECO:0000259" key="11">
    <source>
        <dbReference type="PROSITE" id="PS50893"/>
    </source>
</evidence>
<dbReference type="SMART" id="SM00382">
    <property type="entry name" value="AAA"/>
    <property type="match status" value="1"/>
</dbReference>
<keyword evidence="2" id="KW-0813">Transport</keyword>
<dbReference type="InterPro" id="IPR014223">
    <property type="entry name" value="ABC_CydC/D"/>
</dbReference>
<dbReference type="InterPro" id="IPR039421">
    <property type="entry name" value="Type_1_exporter"/>
</dbReference>
<evidence type="ECO:0000256" key="9">
    <source>
        <dbReference type="ARBA" id="ARBA00023136"/>
    </source>
</evidence>
<keyword evidence="4" id="KW-0997">Cell inner membrane</keyword>
<feature type="domain" description="ABC transmembrane type-1" evidence="12">
    <location>
        <begin position="27"/>
        <end position="312"/>
    </location>
</feature>
<keyword evidence="8 10" id="KW-1133">Transmembrane helix</keyword>
<feature type="transmembrane region" description="Helical" evidence="10">
    <location>
        <begin position="259"/>
        <end position="276"/>
    </location>
</feature>
<dbReference type="InterPro" id="IPR027417">
    <property type="entry name" value="P-loop_NTPase"/>
</dbReference>
<gene>
    <name evidence="13" type="ORF">AOLFYP35_00982</name>
</gene>
<dbReference type="PROSITE" id="PS00211">
    <property type="entry name" value="ABC_TRANSPORTER_1"/>
    <property type="match status" value="1"/>
</dbReference>
<protein>
    <submittedName>
        <fullName evidence="13">Putative ABC transporter ATP-binding protein</fullName>
    </submittedName>
</protein>
<evidence type="ECO:0000259" key="12">
    <source>
        <dbReference type="PROSITE" id="PS50929"/>
    </source>
</evidence>
<evidence type="ECO:0000256" key="4">
    <source>
        <dbReference type="ARBA" id="ARBA00022519"/>
    </source>
</evidence>
<dbReference type="AlphaFoldDB" id="A0A6N2SQB3"/>